<keyword evidence="1" id="KW-1133">Transmembrane helix</keyword>
<name>A0A5B7FH17_PORTR</name>
<evidence type="ECO:0000313" key="2">
    <source>
        <dbReference type="EMBL" id="MPC44835.1"/>
    </source>
</evidence>
<keyword evidence="1" id="KW-0472">Membrane</keyword>
<keyword evidence="3" id="KW-1185">Reference proteome</keyword>
<dbReference type="Proteomes" id="UP000324222">
    <property type="component" value="Unassembled WGS sequence"/>
</dbReference>
<accession>A0A5B7FH17</accession>
<gene>
    <name evidence="2" type="ORF">E2C01_038515</name>
</gene>
<feature type="transmembrane region" description="Helical" evidence="1">
    <location>
        <begin position="21"/>
        <end position="40"/>
    </location>
</feature>
<evidence type="ECO:0000313" key="3">
    <source>
        <dbReference type="Proteomes" id="UP000324222"/>
    </source>
</evidence>
<reference evidence="2 3" key="1">
    <citation type="submission" date="2019-05" db="EMBL/GenBank/DDBJ databases">
        <title>Another draft genome of Portunus trituberculatus and its Hox gene families provides insights of decapod evolution.</title>
        <authorList>
            <person name="Jeong J.-H."/>
            <person name="Song I."/>
            <person name="Kim S."/>
            <person name="Choi T."/>
            <person name="Kim D."/>
            <person name="Ryu S."/>
            <person name="Kim W."/>
        </authorList>
    </citation>
    <scope>NUCLEOTIDE SEQUENCE [LARGE SCALE GENOMIC DNA]</scope>
    <source>
        <tissue evidence="2">Muscle</tissue>
    </source>
</reference>
<protein>
    <submittedName>
        <fullName evidence="2">Uncharacterized protein</fullName>
    </submittedName>
</protein>
<keyword evidence="1" id="KW-0812">Transmembrane</keyword>
<sequence>MNIETRHGTERIKKNTVIQKYTTNIYTSVHPLLSFFPVYLATHYY</sequence>
<evidence type="ECO:0000256" key="1">
    <source>
        <dbReference type="SAM" id="Phobius"/>
    </source>
</evidence>
<proteinExistence type="predicted"/>
<dbReference type="EMBL" id="VSRR010006460">
    <property type="protein sequence ID" value="MPC44835.1"/>
    <property type="molecule type" value="Genomic_DNA"/>
</dbReference>
<dbReference type="AlphaFoldDB" id="A0A5B7FH17"/>
<comment type="caution">
    <text evidence="2">The sequence shown here is derived from an EMBL/GenBank/DDBJ whole genome shotgun (WGS) entry which is preliminary data.</text>
</comment>
<organism evidence="2 3">
    <name type="scientific">Portunus trituberculatus</name>
    <name type="common">Swimming crab</name>
    <name type="synonym">Neptunus trituberculatus</name>
    <dbReference type="NCBI Taxonomy" id="210409"/>
    <lineage>
        <taxon>Eukaryota</taxon>
        <taxon>Metazoa</taxon>
        <taxon>Ecdysozoa</taxon>
        <taxon>Arthropoda</taxon>
        <taxon>Crustacea</taxon>
        <taxon>Multicrustacea</taxon>
        <taxon>Malacostraca</taxon>
        <taxon>Eumalacostraca</taxon>
        <taxon>Eucarida</taxon>
        <taxon>Decapoda</taxon>
        <taxon>Pleocyemata</taxon>
        <taxon>Brachyura</taxon>
        <taxon>Eubrachyura</taxon>
        <taxon>Portunoidea</taxon>
        <taxon>Portunidae</taxon>
        <taxon>Portuninae</taxon>
        <taxon>Portunus</taxon>
    </lineage>
</organism>